<comment type="caution">
    <text evidence="1">The sequence shown here is derived from an EMBL/GenBank/DDBJ whole genome shotgun (WGS) entry which is preliminary data.</text>
</comment>
<evidence type="ECO:0000313" key="2">
    <source>
        <dbReference type="Proteomes" id="UP001596501"/>
    </source>
</evidence>
<dbReference type="EMBL" id="JBHTCA010000004">
    <property type="protein sequence ID" value="MFC7408849.1"/>
    <property type="molecule type" value="Genomic_DNA"/>
</dbReference>
<reference evidence="2" key="1">
    <citation type="journal article" date="2019" name="Int. J. Syst. Evol. Microbiol.">
        <title>The Global Catalogue of Microorganisms (GCM) 10K type strain sequencing project: providing services to taxonomists for standard genome sequencing and annotation.</title>
        <authorList>
            <consortium name="The Broad Institute Genomics Platform"/>
            <consortium name="The Broad Institute Genome Sequencing Center for Infectious Disease"/>
            <person name="Wu L."/>
            <person name="Ma J."/>
        </authorList>
    </citation>
    <scope>NUCLEOTIDE SEQUENCE [LARGE SCALE GENOMIC DNA]</scope>
    <source>
        <strain evidence="2">CGMCC 1.12371</strain>
    </source>
</reference>
<accession>A0ABW2QHD1</accession>
<keyword evidence="2" id="KW-1185">Reference proteome</keyword>
<proteinExistence type="predicted"/>
<evidence type="ECO:0000313" key="1">
    <source>
        <dbReference type="EMBL" id="MFC7408849.1"/>
    </source>
</evidence>
<protein>
    <submittedName>
        <fullName evidence="1">Uncharacterized protein</fullName>
    </submittedName>
</protein>
<sequence length="141" mass="15487">MKRVTAHSASELPTHDKNTLAMPLVCGIGIRREWTHNDFSTATNMSSSAPSPRIRHDYLLLHKPLISARTALEAFATPEGVEAYRRFPNLVSKAQTLLPDLQQLIETMLPELVAARVRMALDGVPLIAPVDHDIPAGLMGD</sequence>
<dbReference type="Proteomes" id="UP001596501">
    <property type="component" value="Unassembled WGS sequence"/>
</dbReference>
<organism evidence="1 2">
    <name type="scientific">Hydrogenophaga atypica</name>
    <dbReference type="NCBI Taxonomy" id="249409"/>
    <lineage>
        <taxon>Bacteria</taxon>
        <taxon>Pseudomonadati</taxon>
        <taxon>Pseudomonadota</taxon>
        <taxon>Betaproteobacteria</taxon>
        <taxon>Burkholderiales</taxon>
        <taxon>Comamonadaceae</taxon>
        <taxon>Hydrogenophaga</taxon>
    </lineage>
</organism>
<name>A0ABW2QHD1_9BURK</name>
<gene>
    <name evidence="1" type="ORF">ACFQPB_08255</name>
</gene>